<dbReference type="Proteomes" id="UP000054630">
    <property type="component" value="Unassembled WGS sequence"/>
</dbReference>
<dbReference type="EMBL" id="JYDL01000133">
    <property type="protein sequence ID" value="KRX15351.1"/>
    <property type="molecule type" value="Genomic_DNA"/>
</dbReference>
<reference evidence="1 2" key="1">
    <citation type="submission" date="2015-01" db="EMBL/GenBank/DDBJ databases">
        <title>Evolution of Trichinella species and genotypes.</title>
        <authorList>
            <person name="Korhonen P.K."/>
            <person name="Edoardo P."/>
            <person name="Giuseppe L.R."/>
            <person name="Gasser R.B."/>
        </authorList>
    </citation>
    <scope>NUCLEOTIDE SEQUENCE [LARGE SCALE GENOMIC DNA]</scope>
    <source>
        <strain evidence="1">ISS37</strain>
    </source>
</reference>
<accession>A0A0V0RLN7</accession>
<organism evidence="1 2">
    <name type="scientific">Trichinella nelsoni</name>
    <dbReference type="NCBI Taxonomy" id="6336"/>
    <lineage>
        <taxon>Eukaryota</taxon>
        <taxon>Metazoa</taxon>
        <taxon>Ecdysozoa</taxon>
        <taxon>Nematoda</taxon>
        <taxon>Enoplea</taxon>
        <taxon>Dorylaimia</taxon>
        <taxon>Trichinellida</taxon>
        <taxon>Trichinellidae</taxon>
        <taxon>Trichinella</taxon>
    </lineage>
</organism>
<comment type="caution">
    <text evidence="1">The sequence shown here is derived from an EMBL/GenBank/DDBJ whole genome shotgun (WGS) entry which is preliminary data.</text>
</comment>
<evidence type="ECO:0000313" key="1">
    <source>
        <dbReference type="EMBL" id="KRX15351.1"/>
    </source>
</evidence>
<dbReference type="OrthoDB" id="10585186at2759"/>
<name>A0A0V0RLN7_9BILA</name>
<sequence length="84" mass="9202">MLTASDISTLNAKLTLKQYERTKANISASEPAFDATVFRKECKLDMGNTAFFSSAASDVKDRTFMNKWSGVTDGSDIGMRLLGK</sequence>
<keyword evidence="2" id="KW-1185">Reference proteome</keyword>
<gene>
    <name evidence="1" type="ORF">T07_6047</name>
</gene>
<dbReference type="AlphaFoldDB" id="A0A0V0RLN7"/>
<proteinExistence type="predicted"/>
<protein>
    <submittedName>
        <fullName evidence="1">Uncharacterized protein</fullName>
    </submittedName>
</protein>
<evidence type="ECO:0000313" key="2">
    <source>
        <dbReference type="Proteomes" id="UP000054630"/>
    </source>
</evidence>